<keyword evidence="5" id="KW-1185">Reference proteome</keyword>
<dbReference type="Gene3D" id="3.40.50.10140">
    <property type="entry name" value="Toll/interleukin-1 receptor homology (TIR) domain"/>
    <property type="match status" value="1"/>
</dbReference>
<evidence type="ECO:0000313" key="5">
    <source>
        <dbReference type="Proteomes" id="UP001204376"/>
    </source>
</evidence>
<sequence length="381" mass="43907">MKIPLNASKIDLSNQNLKEIPQEIFQCTYLQKLNLSNNQIRVVPKEISKLSHLRNLDLSGNNIQVLYGKLFELKKLEILILNRNKLKNIPEMIKGLSKLRKLGLAFNDLKILPQNIGELQNLVSINVSNNKLTSYPEQLFNLKGLRQLWLGANRFQTFPFNRIASEYPHLNSVYCFNRIASDDEHLDSDYLSLQNIKGNCLKALKMITNINQSKLTLEEAPTSKEYRAPVNNKKNVFVSYSHKDKSYMQEVVITLKQLEYLGIENRVWVDTDLQPGDKMFKTIMGGLDKSGVAINIISRDYLASDFIQKYELPAVLKKNEDEGMLVLNLIVRKCLYSDSQLKDFVAINDPKEPMQGLRDSEQELIYDRLAQRLKKHFTEIA</sequence>
<evidence type="ECO:0000256" key="1">
    <source>
        <dbReference type="ARBA" id="ARBA00022614"/>
    </source>
</evidence>
<dbReference type="SMART" id="SM00369">
    <property type="entry name" value="LRR_TYP"/>
    <property type="match status" value="5"/>
</dbReference>
<evidence type="ECO:0000256" key="2">
    <source>
        <dbReference type="ARBA" id="ARBA00022737"/>
    </source>
</evidence>
<dbReference type="SMART" id="SM00364">
    <property type="entry name" value="LRR_BAC"/>
    <property type="match status" value="4"/>
</dbReference>
<dbReference type="InterPro" id="IPR001611">
    <property type="entry name" value="Leu-rich_rpt"/>
</dbReference>
<reference evidence="4 5" key="1">
    <citation type="submission" date="2022-07" db="EMBL/GenBank/DDBJ databases">
        <title>Mucilaginibacter sp. JC4.</title>
        <authorList>
            <person name="Le V."/>
            <person name="Ko S.-R."/>
            <person name="Ahn C.-Y."/>
            <person name="Oh H.-M."/>
        </authorList>
    </citation>
    <scope>NUCLEOTIDE SEQUENCE [LARGE SCALE GENOMIC DNA]</scope>
    <source>
        <strain evidence="4 5">JC4</strain>
    </source>
</reference>
<dbReference type="Pfam" id="PF13676">
    <property type="entry name" value="TIR_2"/>
    <property type="match status" value="1"/>
</dbReference>
<dbReference type="SUPFAM" id="SSF52200">
    <property type="entry name" value="Toll/Interleukin receptor TIR domain"/>
    <property type="match status" value="1"/>
</dbReference>
<dbReference type="EMBL" id="JANHOH010000001">
    <property type="protein sequence ID" value="MCQ6957087.1"/>
    <property type="molecule type" value="Genomic_DNA"/>
</dbReference>
<keyword evidence="2" id="KW-0677">Repeat</keyword>
<proteinExistence type="predicted"/>
<protein>
    <submittedName>
        <fullName evidence="4">Leucine-rich repeat domain-containing protein</fullName>
    </submittedName>
</protein>
<gene>
    <name evidence="4" type="ORF">NPE20_03925</name>
</gene>
<dbReference type="Pfam" id="PF13855">
    <property type="entry name" value="LRR_8"/>
    <property type="match status" value="1"/>
</dbReference>
<dbReference type="PROSITE" id="PS51450">
    <property type="entry name" value="LRR"/>
    <property type="match status" value="2"/>
</dbReference>
<dbReference type="SUPFAM" id="SSF52058">
    <property type="entry name" value="L domain-like"/>
    <property type="match status" value="1"/>
</dbReference>
<name>A0ABT1SXU2_9SPHI</name>
<comment type="caution">
    <text evidence="4">The sequence shown here is derived from an EMBL/GenBank/DDBJ whole genome shotgun (WGS) entry which is preliminary data.</text>
</comment>
<dbReference type="InterPro" id="IPR035897">
    <property type="entry name" value="Toll_tir_struct_dom_sf"/>
</dbReference>
<accession>A0ABT1SXU2</accession>
<organism evidence="4 5">
    <name type="scientific">Mucilaginibacter aquariorum</name>
    <dbReference type="NCBI Taxonomy" id="2967225"/>
    <lineage>
        <taxon>Bacteria</taxon>
        <taxon>Pseudomonadati</taxon>
        <taxon>Bacteroidota</taxon>
        <taxon>Sphingobacteriia</taxon>
        <taxon>Sphingobacteriales</taxon>
        <taxon>Sphingobacteriaceae</taxon>
        <taxon>Mucilaginibacter</taxon>
    </lineage>
</organism>
<keyword evidence="1" id="KW-0433">Leucine-rich repeat</keyword>
<evidence type="ECO:0000313" key="4">
    <source>
        <dbReference type="EMBL" id="MCQ6957087.1"/>
    </source>
</evidence>
<dbReference type="PANTHER" id="PTHR48051:SF1">
    <property type="entry name" value="RAS SUPPRESSOR PROTEIN 1"/>
    <property type="match status" value="1"/>
</dbReference>
<dbReference type="PROSITE" id="PS50104">
    <property type="entry name" value="TIR"/>
    <property type="match status" value="1"/>
</dbReference>
<dbReference type="Proteomes" id="UP001204376">
    <property type="component" value="Unassembled WGS sequence"/>
</dbReference>
<dbReference type="Gene3D" id="3.80.10.10">
    <property type="entry name" value="Ribonuclease Inhibitor"/>
    <property type="match status" value="1"/>
</dbReference>
<dbReference type="InterPro" id="IPR003591">
    <property type="entry name" value="Leu-rich_rpt_typical-subtyp"/>
</dbReference>
<dbReference type="InterPro" id="IPR050216">
    <property type="entry name" value="LRR_domain-containing"/>
</dbReference>
<dbReference type="InterPro" id="IPR000157">
    <property type="entry name" value="TIR_dom"/>
</dbReference>
<feature type="domain" description="TIR" evidence="3">
    <location>
        <begin position="232"/>
        <end position="377"/>
    </location>
</feature>
<dbReference type="RefSeq" id="WP_256537296.1">
    <property type="nucleotide sequence ID" value="NZ_JANHOH010000001.1"/>
</dbReference>
<dbReference type="PANTHER" id="PTHR48051">
    <property type="match status" value="1"/>
</dbReference>
<evidence type="ECO:0000259" key="3">
    <source>
        <dbReference type="PROSITE" id="PS50104"/>
    </source>
</evidence>
<dbReference type="InterPro" id="IPR032675">
    <property type="entry name" value="LRR_dom_sf"/>
</dbReference>